<evidence type="ECO:0000313" key="1">
    <source>
        <dbReference type="EMBL" id="MEU9578813.1"/>
    </source>
</evidence>
<protein>
    <submittedName>
        <fullName evidence="1">Uncharacterized protein</fullName>
    </submittedName>
</protein>
<dbReference type="EMBL" id="JBEZNA010000034">
    <property type="protein sequence ID" value="MEU9578813.1"/>
    <property type="molecule type" value="Genomic_DNA"/>
</dbReference>
<organism evidence="1 2">
    <name type="scientific">Streptomyces chilikensis</name>
    <dbReference type="NCBI Taxonomy" id="1194079"/>
    <lineage>
        <taxon>Bacteria</taxon>
        <taxon>Bacillati</taxon>
        <taxon>Actinomycetota</taxon>
        <taxon>Actinomycetes</taxon>
        <taxon>Kitasatosporales</taxon>
        <taxon>Streptomycetaceae</taxon>
        <taxon>Streptomyces</taxon>
    </lineage>
</organism>
<keyword evidence="2" id="KW-1185">Reference proteome</keyword>
<proteinExistence type="predicted"/>
<dbReference type="RefSeq" id="WP_359273200.1">
    <property type="nucleotide sequence ID" value="NZ_JBEZNA010000034.1"/>
</dbReference>
<evidence type="ECO:0000313" key="2">
    <source>
        <dbReference type="Proteomes" id="UP001551584"/>
    </source>
</evidence>
<gene>
    <name evidence="1" type="ORF">AB0D95_16380</name>
</gene>
<dbReference type="Proteomes" id="UP001551584">
    <property type="component" value="Unassembled WGS sequence"/>
</dbReference>
<name>A0ABV3ERG6_9ACTN</name>
<sequence length="146" mass="15777">MNARDFTTAHGTADTYSLADIETHQNLAAIDAHQADRAVEAAADRLITLLAPTAPDPDTQRDTDAFVDALGLLTGATHHDGPHTSVRIHITTADGTPISRRALPLHTLNLVTPLIHNRVTAAVDERRARRSRRRALRLLPGHTPAA</sequence>
<comment type="caution">
    <text evidence="1">The sequence shown here is derived from an EMBL/GenBank/DDBJ whole genome shotgun (WGS) entry which is preliminary data.</text>
</comment>
<reference evidence="1 2" key="1">
    <citation type="submission" date="2024-06" db="EMBL/GenBank/DDBJ databases">
        <title>The Natural Products Discovery Center: Release of the First 8490 Sequenced Strains for Exploring Actinobacteria Biosynthetic Diversity.</title>
        <authorList>
            <person name="Kalkreuter E."/>
            <person name="Kautsar S.A."/>
            <person name="Yang D."/>
            <person name="Bader C.D."/>
            <person name="Teijaro C.N."/>
            <person name="Fluegel L."/>
            <person name="Davis C.M."/>
            <person name="Simpson J.R."/>
            <person name="Lauterbach L."/>
            <person name="Steele A.D."/>
            <person name="Gui C."/>
            <person name="Meng S."/>
            <person name="Li G."/>
            <person name="Viehrig K."/>
            <person name="Ye F."/>
            <person name="Su P."/>
            <person name="Kiefer A.F."/>
            <person name="Nichols A."/>
            <person name="Cepeda A.J."/>
            <person name="Yan W."/>
            <person name="Fan B."/>
            <person name="Jiang Y."/>
            <person name="Adhikari A."/>
            <person name="Zheng C.-J."/>
            <person name="Schuster L."/>
            <person name="Cowan T.M."/>
            <person name="Smanski M.J."/>
            <person name="Chevrette M.G."/>
            <person name="De Carvalho L.P.S."/>
            <person name="Shen B."/>
        </authorList>
    </citation>
    <scope>NUCLEOTIDE SEQUENCE [LARGE SCALE GENOMIC DNA]</scope>
    <source>
        <strain evidence="1 2">NPDC048117</strain>
    </source>
</reference>
<accession>A0ABV3ERG6</accession>